<protein>
    <submittedName>
        <fullName evidence="3">Uncharacterized protein</fullName>
    </submittedName>
</protein>
<dbReference type="Proteomes" id="UP001278050">
    <property type="component" value="Unassembled WGS sequence"/>
</dbReference>
<evidence type="ECO:0000313" key="5">
    <source>
        <dbReference type="Proteomes" id="UP001278050"/>
    </source>
</evidence>
<keyword evidence="5" id="KW-1185">Reference proteome</keyword>
<sequence>MKYLRVILLSLAATSVLSAQASQSFDISSYASVTAPNVLGWDLYELKENSVQFSNQLPEPPFYASFLTARAITIDPAKDRVEYILENAGKRLSRFSYNEAKSELLIRYSYKRISHLDTDCISIEWITKYPRKERNNVPPTFMNQRMIECPVPNTASEIVSLSFSSFGKETSIPAFRRDVAEIFFNSLKFK</sequence>
<proteinExistence type="predicted"/>
<reference evidence="3 4" key="1">
    <citation type="submission" date="2016-10" db="EMBL/GenBank/DDBJ databases">
        <authorList>
            <person name="de Groot N.N."/>
        </authorList>
    </citation>
    <scope>NUCLEOTIDE SEQUENCE [LARGE SCALE GENOMIC DNA]</scope>
    <source>
        <strain evidence="3 4">JCM 10630</strain>
    </source>
</reference>
<dbReference type="RefSeq" id="WP_139203018.1">
    <property type="nucleotide sequence ID" value="NZ_CBCSET010000007.1"/>
</dbReference>
<accession>A0A1G7HNM0</accession>
<feature type="signal peptide" evidence="1">
    <location>
        <begin position="1"/>
        <end position="21"/>
    </location>
</feature>
<evidence type="ECO:0000313" key="2">
    <source>
        <dbReference type="EMBL" id="MDX5993694.1"/>
    </source>
</evidence>
<evidence type="ECO:0000313" key="4">
    <source>
        <dbReference type="Proteomes" id="UP000182413"/>
    </source>
</evidence>
<organism evidence="3 4">
    <name type="scientific">Ectopseudomonas alcaliphila</name>
    <dbReference type="NCBI Taxonomy" id="101564"/>
    <lineage>
        <taxon>Bacteria</taxon>
        <taxon>Pseudomonadati</taxon>
        <taxon>Pseudomonadota</taxon>
        <taxon>Gammaproteobacteria</taxon>
        <taxon>Pseudomonadales</taxon>
        <taxon>Pseudomonadaceae</taxon>
        <taxon>Ectopseudomonas</taxon>
    </lineage>
</organism>
<evidence type="ECO:0000256" key="1">
    <source>
        <dbReference type="SAM" id="SignalP"/>
    </source>
</evidence>
<gene>
    <name evidence="3" type="ORF">SAMN05216575_105143</name>
    <name evidence="2" type="ORF">SIM71_16620</name>
</gene>
<dbReference type="EMBL" id="FNAE01000005">
    <property type="protein sequence ID" value="SDF02047.1"/>
    <property type="molecule type" value="Genomic_DNA"/>
</dbReference>
<feature type="chain" id="PRO_5010201408" evidence="1">
    <location>
        <begin position="22"/>
        <end position="190"/>
    </location>
</feature>
<dbReference type="AlphaFoldDB" id="A0A1G7HNM0"/>
<dbReference type="Proteomes" id="UP000182413">
    <property type="component" value="Unassembled WGS sequence"/>
</dbReference>
<name>A0A1G7HNM0_9GAMM</name>
<evidence type="ECO:0000313" key="3">
    <source>
        <dbReference type="EMBL" id="SDF02047.1"/>
    </source>
</evidence>
<dbReference type="EMBL" id="JAWXXP010000001">
    <property type="protein sequence ID" value="MDX5993694.1"/>
    <property type="molecule type" value="Genomic_DNA"/>
</dbReference>
<keyword evidence="1" id="KW-0732">Signal</keyword>
<reference evidence="2 5" key="2">
    <citation type="submission" date="2023-11" db="EMBL/GenBank/DDBJ databases">
        <title>MicrobeMod: A computational toolkit for identifying prokaryotic methylation and restriction-modification with nanopore sequencing.</title>
        <authorList>
            <person name="Crits-Christoph A."/>
            <person name="Kang S.C."/>
            <person name="Lee H."/>
            <person name="Ostrov N."/>
        </authorList>
    </citation>
    <scope>NUCLEOTIDE SEQUENCE [LARGE SCALE GENOMIC DNA]</scope>
    <source>
        <strain evidence="2 5">ATCC BAA-571</strain>
    </source>
</reference>